<organism evidence="3 4">
    <name type="scientific">Spirobacillus cienkowskii</name>
    <dbReference type="NCBI Taxonomy" id="495820"/>
    <lineage>
        <taxon>Bacteria</taxon>
        <taxon>Pseudomonadati</taxon>
        <taxon>Bdellovibrionota</taxon>
        <taxon>Oligoflexia</taxon>
        <taxon>Silvanigrellales</taxon>
        <taxon>Spirobacillus</taxon>
    </lineage>
</organism>
<sequence length="90" mass="10107">MLHHEVKHRIESGIASSECIVHEFSGGTDHYSVIVVADAFEGQSSLARHRIIMDLFQAEVATGEVHALSIKALTKKQWEQEKHKYVAKPL</sequence>
<evidence type="ECO:0000256" key="1">
    <source>
        <dbReference type="ARBA" id="ARBA00005578"/>
    </source>
</evidence>
<dbReference type="PANTHER" id="PTHR46229">
    <property type="entry name" value="BOLA TRANSCRIPTION REGULATOR"/>
    <property type="match status" value="1"/>
</dbReference>
<evidence type="ECO:0000256" key="2">
    <source>
        <dbReference type="RuleBase" id="RU003860"/>
    </source>
</evidence>
<dbReference type="Pfam" id="PF01722">
    <property type="entry name" value="BolA"/>
    <property type="match status" value="1"/>
</dbReference>
<evidence type="ECO:0000313" key="3">
    <source>
        <dbReference type="EMBL" id="RDB36477.1"/>
    </source>
</evidence>
<reference evidence="3" key="1">
    <citation type="submission" date="2018-04" db="EMBL/GenBank/DDBJ databases">
        <title>Draft genome sequence of the Candidatus Spirobacillus cienkowskii, a pathogen of freshwater Daphnia species, reconstructed from hemolymph metagenomic reads.</title>
        <authorList>
            <person name="Bresciani L."/>
            <person name="Lemos L.N."/>
            <person name="Wale N."/>
            <person name="Lin J.Y."/>
            <person name="Fernandes G.R."/>
            <person name="Duffy M.A."/>
            <person name="Rodrigues J.M."/>
        </authorList>
    </citation>
    <scope>NUCLEOTIDE SEQUENCE [LARGE SCALE GENOMIC DNA]</scope>
    <source>
        <strain evidence="3">Binning01</strain>
    </source>
</reference>
<keyword evidence="4" id="KW-1185">Reference proteome</keyword>
<dbReference type="InterPro" id="IPR036065">
    <property type="entry name" value="BolA-like_sf"/>
</dbReference>
<dbReference type="InterPro" id="IPR002634">
    <property type="entry name" value="BolA"/>
</dbReference>
<evidence type="ECO:0000313" key="4">
    <source>
        <dbReference type="Proteomes" id="UP000253934"/>
    </source>
</evidence>
<accession>A0A369KUG8</accession>
<dbReference type="Proteomes" id="UP000253934">
    <property type="component" value="Unassembled WGS sequence"/>
</dbReference>
<gene>
    <name evidence="3" type="ORF">DCC88_04930</name>
</gene>
<dbReference type="Gene3D" id="3.30.300.90">
    <property type="entry name" value="BolA-like"/>
    <property type="match status" value="1"/>
</dbReference>
<dbReference type="PIRSF" id="PIRSF003113">
    <property type="entry name" value="BolA"/>
    <property type="match status" value="1"/>
</dbReference>
<comment type="similarity">
    <text evidence="1 2">Belongs to the BolA/IbaG family.</text>
</comment>
<dbReference type="SUPFAM" id="SSF82657">
    <property type="entry name" value="BolA-like"/>
    <property type="match status" value="1"/>
</dbReference>
<protein>
    <submittedName>
        <fullName evidence="3">BolA family transcriptional regulator</fullName>
    </submittedName>
</protein>
<comment type="caution">
    <text evidence="3">The sequence shown here is derived from an EMBL/GenBank/DDBJ whole genome shotgun (WGS) entry which is preliminary data.</text>
</comment>
<dbReference type="PANTHER" id="PTHR46229:SF2">
    <property type="entry name" value="BOLA-LIKE PROTEIN 1"/>
    <property type="match status" value="1"/>
</dbReference>
<dbReference type="RefSeq" id="WP_338635101.1">
    <property type="nucleotide sequence ID" value="NZ_CP146516.1"/>
</dbReference>
<dbReference type="AlphaFoldDB" id="A0A369KUG8"/>
<dbReference type="EMBL" id="QOVW01000060">
    <property type="protein sequence ID" value="RDB36477.1"/>
    <property type="molecule type" value="Genomic_DNA"/>
</dbReference>
<proteinExistence type="inferred from homology"/>
<dbReference type="InterPro" id="IPR050961">
    <property type="entry name" value="BolA/IbaG_stress_morph_reg"/>
</dbReference>
<name>A0A369KUG8_9BACT</name>